<keyword evidence="8" id="KW-1185">Reference proteome</keyword>
<feature type="transmembrane region" description="Helical" evidence="6">
    <location>
        <begin position="245"/>
        <end position="270"/>
    </location>
</feature>
<evidence type="ECO:0000256" key="2">
    <source>
        <dbReference type="ARBA" id="ARBA00009773"/>
    </source>
</evidence>
<dbReference type="InterPro" id="IPR002549">
    <property type="entry name" value="AI-2E-like"/>
</dbReference>
<comment type="similarity">
    <text evidence="2">Belongs to the autoinducer-2 exporter (AI-2E) (TC 2.A.86) family.</text>
</comment>
<dbReference type="EMBL" id="LGTC01000001">
    <property type="protein sequence ID" value="KNY30219.1"/>
    <property type="molecule type" value="Genomic_DNA"/>
</dbReference>
<dbReference type="NCBIfam" id="TIGR02872">
    <property type="entry name" value="spore_ytvI"/>
    <property type="match status" value="1"/>
</dbReference>
<organism evidence="7 8">
    <name type="scientific">Pseudobacteroides cellulosolvens ATCC 35603 = DSM 2933</name>
    <dbReference type="NCBI Taxonomy" id="398512"/>
    <lineage>
        <taxon>Bacteria</taxon>
        <taxon>Bacillati</taxon>
        <taxon>Bacillota</taxon>
        <taxon>Clostridia</taxon>
        <taxon>Eubacteriales</taxon>
        <taxon>Oscillospiraceae</taxon>
        <taxon>Pseudobacteroides</taxon>
    </lineage>
</organism>
<feature type="transmembrane region" description="Helical" evidence="6">
    <location>
        <begin position="67"/>
        <end position="91"/>
    </location>
</feature>
<feature type="transmembrane region" description="Helical" evidence="6">
    <location>
        <begin position="163"/>
        <end position="180"/>
    </location>
</feature>
<feature type="transmembrane region" description="Helical" evidence="6">
    <location>
        <begin position="319"/>
        <end position="341"/>
    </location>
</feature>
<dbReference type="Proteomes" id="UP000036923">
    <property type="component" value="Unassembled WGS sequence"/>
</dbReference>
<feature type="transmembrane region" description="Helical" evidence="6">
    <location>
        <begin position="217"/>
        <end position="239"/>
    </location>
</feature>
<protein>
    <submittedName>
        <fullName evidence="7">Sporulation integral membrane protein YtvI</fullName>
    </submittedName>
</protein>
<dbReference type="GO" id="GO:0055085">
    <property type="term" value="P:transmembrane transport"/>
    <property type="evidence" value="ECO:0007669"/>
    <property type="project" value="TreeGrafter"/>
</dbReference>
<name>A0A0L6JWX0_9FIRM</name>
<dbReference type="AlphaFoldDB" id="A0A0L6JWX0"/>
<proteinExistence type="inferred from homology"/>
<gene>
    <name evidence="7" type="ORF">Bccel_5496</name>
</gene>
<dbReference type="eggNOG" id="COG0628">
    <property type="taxonomic scope" value="Bacteria"/>
</dbReference>
<evidence type="ECO:0000256" key="5">
    <source>
        <dbReference type="ARBA" id="ARBA00023136"/>
    </source>
</evidence>
<dbReference type="Pfam" id="PF01594">
    <property type="entry name" value="AI-2E_transport"/>
    <property type="match status" value="1"/>
</dbReference>
<dbReference type="PATRIC" id="fig|398512.5.peg.5768"/>
<evidence type="ECO:0000313" key="8">
    <source>
        <dbReference type="Proteomes" id="UP000036923"/>
    </source>
</evidence>
<evidence type="ECO:0000256" key="4">
    <source>
        <dbReference type="ARBA" id="ARBA00022989"/>
    </source>
</evidence>
<evidence type="ECO:0000313" key="7">
    <source>
        <dbReference type="EMBL" id="KNY30219.1"/>
    </source>
</evidence>
<dbReference type="OrthoDB" id="9774361at2"/>
<reference evidence="8" key="1">
    <citation type="submission" date="2015-07" db="EMBL/GenBank/DDBJ databases">
        <title>Near-Complete Genome Sequence of the Cellulolytic Bacterium Bacteroides (Pseudobacteroides) cellulosolvens ATCC 35603.</title>
        <authorList>
            <person name="Dassa B."/>
            <person name="Utturkar S.M."/>
            <person name="Klingeman D.M."/>
            <person name="Hurt R.A."/>
            <person name="Keller M."/>
            <person name="Xu J."/>
            <person name="Reddy Y.H.K."/>
            <person name="Borovok I."/>
            <person name="Grinberg I.R."/>
            <person name="Lamed R."/>
            <person name="Zhivin O."/>
            <person name="Bayer E.A."/>
            <person name="Brown S.D."/>
        </authorList>
    </citation>
    <scope>NUCLEOTIDE SEQUENCE [LARGE SCALE GENOMIC DNA]</scope>
    <source>
        <strain evidence="8">DSM 2933</strain>
    </source>
</reference>
<evidence type="ECO:0000256" key="1">
    <source>
        <dbReference type="ARBA" id="ARBA00004141"/>
    </source>
</evidence>
<feature type="transmembrane region" description="Helical" evidence="6">
    <location>
        <begin position="12"/>
        <end position="29"/>
    </location>
</feature>
<keyword evidence="4 6" id="KW-1133">Transmembrane helix</keyword>
<accession>A0A0L6JWX0</accession>
<dbReference type="InterPro" id="IPR014227">
    <property type="entry name" value="YtvI-like"/>
</dbReference>
<dbReference type="PANTHER" id="PTHR21716:SF68">
    <property type="entry name" value="TRANSPORT PROTEIN YTVI-RELATED"/>
    <property type="match status" value="1"/>
</dbReference>
<keyword evidence="5 6" id="KW-0472">Membrane</keyword>
<dbReference type="PANTHER" id="PTHR21716">
    <property type="entry name" value="TRANSMEMBRANE PROTEIN"/>
    <property type="match status" value="1"/>
</dbReference>
<comment type="subcellular location">
    <subcellularLocation>
        <location evidence="1">Membrane</location>
        <topology evidence="1">Multi-pass membrane protein</topology>
    </subcellularLocation>
</comment>
<sequence length="355" mass="39738">MHNFVQKYYKSALKLLFIVAFLGIVYISVTYLIPFFAPFVIGILLAVINEPLIKLMEKKIKLPRKALALISLLFTIIVFGVLLTVGLVKIYNELLIFKDNVTEYVNSTSNQMNDYFNRLETYYNKLPSGISSAINSNINSLGPKVQEIITSIVTYLINTISSIPKMTVFLIVSILSAYFISSDRKKIYEFFGKQFPEKWRNNFLDVKSGTFAALFGYARALLILMFITFAEVSIGLTILGAEYALLMGFIVGLSDAIPILGTGVVMVPWIGWNVIIGDYRMALGLTIIYVLGVLMRQILEPKIIGDQIGLHPLVTLTAMYVGLEFFGIIGMFVGPVSIIILKKLQDSGAVKFWNE</sequence>
<feature type="transmembrane region" description="Helical" evidence="6">
    <location>
        <begin position="282"/>
        <end position="299"/>
    </location>
</feature>
<comment type="caution">
    <text evidence="7">The sequence shown here is derived from an EMBL/GenBank/DDBJ whole genome shotgun (WGS) entry which is preliminary data.</text>
</comment>
<evidence type="ECO:0000256" key="3">
    <source>
        <dbReference type="ARBA" id="ARBA00022692"/>
    </source>
</evidence>
<keyword evidence="3 6" id="KW-0812">Transmembrane</keyword>
<dbReference type="GO" id="GO:0016020">
    <property type="term" value="C:membrane"/>
    <property type="evidence" value="ECO:0007669"/>
    <property type="project" value="UniProtKB-SubCell"/>
</dbReference>
<dbReference type="RefSeq" id="WP_036944913.1">
    <property type="nucleotide sequence ID" value="NZ_JQKC01000038.1"/>
</dbReference>
<evidence type="ECO:0000256" key="6">
    <source>
        <dbReference type="SAM" id="Phobius"/>
    </source>
</evidence>
<dbReference type="STRING" id="398512.Bccel_5496"/>